<dbReference type="GO" id="GO:0008270">
    <property type="term" value="F:zinc ion binding"/>
    <property type="evidence" value="ECO:0007669"/>
    <property type="project" value="UniProtKB-KW"/>
</dbReference>
<dbReference type="GO" id="GO:0035973">
    <property type="term" value="P:aggrephagy"/>
    <property type="evidence" value="ECO:0007669"/>
    <property type="project" value="TreeGrafter"/>
</dbReference>
<feature type="domain" description="ZZ-type" evidence="6">
    <location>
        <begin position="72"/>
        <end position="122"/>
    </location>
</feature>
<dbReference type="InterPro" id="IPR000433">
    <property type="entry name" value="Znf_ZZ"/>
</dbReference>
<sequence length="426" mass="47222">MNHADLNNNNNEDDVESTSSASDGSSGSISADEYDGLIDQRFVIRIYGREPHGPASTPAASGGTVEPKQRTHVGVICDGCRGSVTGTRYKCLQCPDFDLCRSCEFEDRHSHHSMVAVRAPELNVAILVKLEAGTEDTSDDFDYLFEGLVLRESRELWHEALKGTELLARKIKQRLIARMVPSVFATAPSSALLVCLNVLLRQRSSESRSALAAWAKDANFDAPEQSRKKMYTQAYHVHALFQQHSASFGSDNARANQMYHRLQGVFGESIRYAEWNCSYLEGTAALLAYGYLELAGVIAHNLCDTHSDHQPMDLGNKLLTRMAFYRPASGIIDEETAQENVWRVLGDGYLGASKLASALPLYLRAGYIGSYDKVLKELYKQPVLDEWNSTVDYLKMVKLSVNDENVSRALVTALANLHCQLSSEVD</sequence>
<keyword evidence="1" id="KW-0479">Metal-binding</keyword>
<organism evidence="7 8">
    <name type="scientific">Hypsibius exemplaris</name>
    <name type="common">Freshwater tardigrade</name>
    <dbReference type="NCBI Taxonomy" id="2072580"/>
    <lineage>
        <taxon>Eukaryota</taxon>
        <taxon>Metazoa</taxon>
        <taxon>Ecdysozoa</taxon>
        <taxon>Tardigrada</taxon>
        <taxon>Eutardigrada</taxon>
        <taxon>Parachela</taxon>
        <taxon>Hypsibioidea</taxon>
        <taxon>Hypsibiidae</taxon>
        <taxon>Hypsibius</taxon>
    </lineage>
</organism>
<dbReference type="GO" id="GO:0007032">
    <property type="term" value="P:endosome organization"/>
    <property type="evidence" value="ECO:0007669"/>
    <property type="project" value="TreeGrafter"/>
</dbReference>
<dbReference type="InterPro" id="IPR052260">
    <property type="entry name" value="Autophagy_Rcpt_SigReg"/>
</dbReference>
<dbReference type="EMBL" id="MTYJ01000202">
    <property type="protein sequence ID" value="OWA50776.1"/>
    <property type="molecule type" value="Genomic_DNA"/>
</dbReference>
<dbReference type="PROSITE" id="PS50135">
    <property type="entry name" value="ZF_ZZ_2"/>
    <property type="match status" value="1"/>
</dbReference>
<dbReference type="CDD" id="cd02340">
    <property type="entry name" value="ZZ_NBR1_like"/>
    <property type="match status" value="1"/>
</dbReference>
<protein>
    <recommendedName>
        <fullName evidence="6">ZZ-type domain-containing protein</fullName>
    </recommendedName>
</protein>
<evidence type="ECO:0000256" key="5">
    <source>
        <dbReference type="SAM" id="MobiDB-lite"/>
    </source>
</evidence>
<dbReference type="GO" id="GO:0000423">
    <property type="term" value="P:mitophagy"/>
    <property type="evidence" value="ECO:0007669"/>
    <property type="project" value="TreeGrafter"/>
</dbReference>
<evidence type="ECO:0000256" key="1">
    <source>
        <dbReference type="ARBA" id="ARBA00022723"/>
    </source>
</evidence>
<dbReference type="GO" id="GO:0016235">
    <property type="term" value="C:aggresome"/>
    <property type="evidence" value="ECO:0007669"/>
    <property type="project" value="TreeGrafter"/>
</dbReference>
<dbReference type="InterPro" id="IPR043145">
    <property type="entry name" value="Znf_ZZ_sf"/>
</dbReference>
<proteinExistence type="predicted"/>
<evidence type="ECO:0000313" key="7">
    <source>
        <dbReference type="EMBL" id="OWA50776.1"/>
    </source>
</evidence>
<dbReference type="Pfam" id="PF00569">
    <property type="entry name" value="ZZ"/>
    <property type="match status" value="1"/>
</dbReference>
<dbReference type="PANTHER" id="PTHR15090:SF0">
    <property type="entry name" value="SEQUESTOSOME-1"/>
    <property type="match status" value="1"/>
</dbReference>
<evidence type="ECO:0000259" key="6">
    <source>
        <dbReference type="PROSITE" id="PS50135"/>
    </source>
</evidence>
<evidence type="ECO:0000313" key="8">
    <source>
        <dbReference type="Proteomes" id="UP000192578"/>
    </source>
</evidence>
<dbReference type="GO" id="GO:0005080">
    <property type="term" value="F:protein kinase C binding"/>
    <property type="evidence" value="ECO:0007669"/>
    <property type="project" value="TreeGrafter"/>
</dbReference>
<reference evidence="8" key="1">
    <citation type="submission" date="2017-01" db="EMBL/GenBank/DDBJ databases">
        <title>Comparative genomics of anhydrobiosis in the tardigrade Hypsibius dujardini.</title>
        <authorList>
            <person name="Yoshida Y."/>
            <person name="Koutsovoulos G."/>
            <person name="Laetsch D."/>
            <person name="Stevens L."/>
            <person name="Kumar S."/>
            <person name="Horikawa D."/>
            <person name="Ishino K."/>
            <person name="Komine S."/>
            <person name="Tomita M."/>
            <person name="Blaxter M."/>
            <person name="Arakawa K."/>
        </authorList>
    </citation>
    <scope>NUCLEOTIDE SEQUENCE [LARGE SCALE GENOMIC DNA]</scope>
    <source>
        <strain evidence="8">Z151</strain>
    </source>
</reference>
<dbReference type="AlphaFoldDB" id="A0A9X6NDL7"/>
<dbReference type="Gene3D" id="3.30.60.90">
    <property type="match status" value="1"/>
</dbReference>
<feature type="compositionally biased region" description="Low complexity" evidence="5">
    <location>
        <begin position="17"/>
        <end position="31"/>
    </location>
</feature>
<accession>A0A9X6NDL7</accession>
<dbReference type="PANTHER" id="PTHR15090">
    <property type="entry name" value="SEQUESTOSOME 1-RELATED"/>
    <property type="match status" value="1"/>
</dbReference>
<dbReference type="SUPFAM" id="SSF57850">
    <property type="entry name" value="RING/U-box"/>
    <property type="match status" value="1"/>
</dbReference>
<feature type="region of interest" description="Disordered" evidence="5">
    <location>
        <begin position="1"/>
        <end position="32"/>
    </location>
</feature>
<evidence type="ECO:0000256" key="3">
    <source>
        <dbReference type="ARBA" id="ARBA00022833"/>
    </source>
</evidence>
<name>A0A9X6NDL7_HYPEX</name>
<evidence type="ECO:0000256" key="2">
    <source>
        <dbReference type="ARBA" id="ARBA00022771"/>
    </source>
</evidence>
<dbReference type="PROSITE" id="PS01357">
    <property type="entry name" value="ZF_ZZ_1"/>
    <property type="match status" value="1"/>
</dbReference>
<dbReference type="SMART" id="SM00291">
    <property type="entry name" value="ZnF_ZZ"/>
    <property type="match status" value="1"/>
</dbReference>
<gene>
    <name evidence="7" type="ORF">BV898_15282</name>
</gene>
<keyword evidence="3" id="KW-0862">Zinc</keyword>
<dbReference type="GO" id="GO:0044753">
    <property type="term" value="C:amphisome"/>
    <property type="evidence" value="ECO:0007669"/>
    <property type="project" value="TreeGrafter"/>
</dbReference>
<dbReference type="GO" id="GO:0070530">
    <property type="term" value="F:K63-linked polyubiquitin modification-dependent protein binding"/>
    <property type="evidence" value="ECO:0007669"/>
    <property type="project" value="TreeGrafter"/>
</dbReference>
<evidence type="ECO:0000256" key="4">
    <source>
        <dbReference type="PROSITE-ProRule" id="PRU00228"/>
    </source>
</evidence>
<keyword evidence="2 4" id="KW-0863">Zinc-finger</keyword>
<comment type="caution">
    <text evidence="7">The sequence shown here is derived from an EMBL/GenBank/DDBJ whole genome shotgun (WGS) entry which is preliminary data.</text>
</comment>
<dbReference type="Proteomes" id="UP000192578">
    <property type="component" value="Unassembled WGS sequence"/>
</dbReference>
<keyword evidence="8" id="KW-1185">Reference proteome</keyword>
<dbReference type="OrthoDB" id="2122982at2759"/>